<evidence type="ECO:0000313" key="3">
    <source>
        <dbReference type="Proteomes" id="UP000324354"/>
    </source>
</evidence>
<dbReference type="GeneID" id="13301912"/>
<name>A0A5C0XPN5_PYRFU</name>
<dbReference type="EMBL" id="CP023154">
    <property type="protein sequence ID" value="QEK78953.1"/>
    <property type="molecule type" value="Genomic_DNA"/>
</dbReference>
<feature type="domain" description="NYN" evidence="1">
    <location>
        <begin position="2"/>
        <end position="150"/>
    </location>
</feature>
<dbReference type="GeneID" id="41713118"/>
<dbReference type="InterPro" id="IPR021139">
    <property type="entry name" value="NYN"/>
</dbReference>
<dbReference type="PANTHER" id="PTHR35811:SF1">
    <property type="entry name" value="HTH OST-TYPE DOMAIN-CONTAINING PROTEIN"/>
    <property type="match status" value="1"/>
</dbReference>
<accession>A0A5C0XPN5</accession>
<proteinExistence type="predicted"/>
<dbReference type="AlphaFoldDB" id="A0A5C0XPN5"/>
<dbReference type="OrthoDB" id="103488at2157"/>
<protein>
    <submittedName>
        <fullName evidence="2">NYN domain-containing protein</fullName>
    </submittedName>
</protein>
<evidence type="ECO:0000313" key="2">
    <source>
        <dbReference type="EMBL" id="QEK78953.1"/>
    </source>
</evidence>
<dbReference type="GO" id="GO:0004540">
    <property type="term" value="F:RNA nuclease activity"/>
    <property type="evidence" value="ECO:0007669"/>
    <property type="project" value="InterPro"/>
</dbReference>
<gene>
    <name evidence="2" type="ORF">PFDSM3638_06555</name>
</gene>
<sequence length="185" mass="20856">MKAAVLIDGENVVMCLKNALGGKVQLDRDIDWRKFFEYLKSLGYEVTIARIYANPFIFLKNPHIANNLEKMGIKVVLAESTMKENGPKSTTDATMIVDGMSILYERPAIDALIIVSGDRDFLPLAEKARELGRTVLFVAFPDSTANVIKNRYQVINLLEFSGLNETFNRKMISKETNFTTIHTFS</sequence>
<dbReference type="Proteomes" id="UP000324354">
    <property type="component" value="Chromosome"/>
</dbReference>
<dbReference type="Pfam" id="PF01936">
    <property type="entry name" value="NYN"/>
    <property type="match status" value="1"/>
</dbReference>
<dbReference type="RefSeq" id="WP_011012459.1">
    <property type="nucleotide sequence ID" value="NC_003413.1"/>
</dbReference>
<reference evidence="2 3" key="1">
    <citation type="submission" date="2017-08" db="EMBL/GenBank/DDBJ databases">
        <title>Resequencing and Reannotation of the genome of Pyrococcus furiosus type strain DSM3638.</title>
        <authorList>
            <person name="Reichelt R.M."/>
            <person name="Bunk B."/>
        </authorList>
    </citation>
    <scope>NUCLEOTIDE SEQUENCE [LARGE SCALE GENOMIC DNA]</scope>
    <source>
        <strain evidence="2 3">DSM 3638</strain>
    </source>
</reference>
<evidence type="ECO:0000259" key="1">
    <source>
        <dbReference type="Pfam" id="PF01936"/>
    </source>
</evidence>
<organism evidence="2 3">
    <name type="scientific">Pyrococcus furiosus (strain ATCC 43587 / DSM 3638 / JCM 8422 / Vc1)</name>
    <dbReference type="NCBI Taxonomy" id="186497"/>
    <lineage>
        <taxon>Archaea</taxon>
        <taxon>Methanobacteriati</taxon>
        <taxon>Methanobacteriota</taxon>
        <taxon>Thermococci</taxon>
        <taxon>Thermococcales</taxon>
        <taxon>Thermococcaceae</taxon>
        <taxon>Pyrococcus</taxon>
    </lineage>
</organism>
<dbReference type="Gene3D" id="3.40.50.1010">
    <property type="entry name" value="5'-nuclease"/>
    <property type="match status" value="1"/>
</dbReference>
<dbReference type="PANTHER" id="PTHR35811">
    <property type="entry name" value="SLR1870 PROTEIN"/>
    <property type="match status" value="1"/>
</dbReference>